<dbReference type="STRING" id="765440.A0A0C3F5U3"/>
<evidence type="ECO:0000256" key="1">
    <source>
        <dbReference type="RuleBase" id="RU003494"/>
    </source>
</evidence>
<feature type="domain" description="GST C-terminal" evidence="3">
    <location>
        <begin position="89"/>
        <end position="218"/>
    </location>
</feature>
<gene>
    <name evidence="4" type="ORF">PILCRDRAFT_9942</name>
</gene>
<dbReference type="OrthoDB" id="249703at2759"/>
<feature type="domain" description="GST N-terminal" evidence="2">
    <location>
        <begin position="3"/>
        <end position="84"/>
    </location>
</feature>
<dbReference type="InterPro" id="IPR010987">
    <property type="entry name" value="Glutathione-S-Trfase_C-like"/>
</dbReference>
<dbReference type="SUPFAM" id="SSF52833">
    <property type="entry name" value="Thioredoxin-like"/>
    <property type="match status" value="1"/>
</dbReference>
<proteinExistence type="inferred from homology"/>
<dbReference type="InterPro" id="IPR036282">
    <property type="entry name" value="Glutathione-S-Trfase_C_sf"/>
</dbReference>
<organism evidence="4 5">
    <name type="scientific">Piloderma croceum (strain F 1598)</name>
    <dbReference type="NCBI Taxonomy" id="765440"/>
    <lineage>
        <taxon>Eukaryota</taxon>
        <taxon>Fungi</taxon>
        <taxon>Dikarya</taxon>
        <taxon>Basidiomycota</taxon>
        <taxon>Agaricomycotina</taxon>
        <taxon>Agaricomycetes</taxon>
        <taxon>Agaricomycetidae</taxon>
        <taxon>Atheliales</taxon>
        <taxon>Atheliaceae</taxon>
        <taxon>Piloderma</taxon>
    </lineage>
</organism>
<dbReference type="HOGENOM" id="CLU_011226_3_2_1"/>
<dbReference type="Pfam" id="PF00043">
    <property type="entry name" value="GST_C"/>
    <property type="match status" value="1"/>
</dbReference>
<evidence type="ECO:0000313" key="4">
    <source>
        <dbReference type="EMBL" id="KIM80070.1"/>
    </source>
</evidence>
<dbReference type="PANTHER" id="PTHR43986:SF1">
    <property type="entry name" value="ELONGATION FACTOR 1-GAMMA"/>
    <property type="match status" value="1"/>
</dbReference>
<dbReference type="SFLD" id="SFLDS00019">
    <property type="entry name" value="Glutathione_Transferase_(cytos"/>
    <property type="match status" value="1"/>
</dbReference>
<dbReference type="FunCoup" id="A0A0C3F5U3">
    <property type="interactions" value="155"/>
</dbReference>
<dbReference type="InterPro" id="IPR004046">
    <property type="entry name" value="GST_C"/>
</dbReference>
<dbReference type="GO" id="GO:0005634">
    <property type="term" value="C:nucleus"/>
    <property type="evidence" value="ECO:0007669"/>
    <property type="project" value="TreeGrafter"/>
</dbReference>
<dbReference type="GO" id="GO:0006414">
    <property type="term" value="P:translational elongation"/>
    <property type="evidence" value="ECO:0007669"/>
    <property type="project" value="TreeGrafter"/>
</dbReference>
<name>A0A0C3F5U3_PILCF</name>
<dbReference type="GO" id="GO:0005737">
    <property type="term" value="C:cytoplasm"/>
    <property type="evidence" value="ECO:0007669"/>
    <property type="project" value="TreeGrafter"/>
</dbReference>
<dbReference type="InterPro" id="IPR040079">
    <property type="entry name" value="Glutathione_S-Trfase"/>
</dbReference>
<reference evidence="4 5" key="1">
    <citation type="submission" date="2014-04" db="EMBL/GenBank/DDBJ databases">
        <authorList>
            <consortium name="DOE Joint Genome Institute"/>
            <person name="Kuo A."/>
            <person name="Tarkka M."/>
            <person name="Buscot F."/>
            <person name="Kohler A."/>
            <person name="Nagy L.G."/>
            <person name="Floudas D."/>
            <person name="Copeland A."/>
            <person name="Barry K.W."/>
            <person name="Cichocki N."/>
            <person name="Veneault-Fourrey C."/>
            <person name="LaButti K."/>
            <person name="Lindquist E.A."/>
            <person name="Lipzen A."/>
            <person name="Lundell T."/>
            <person name="Morin E."/>
            <person name="Murat C."/>
            <person name="Sun H."/>
            <person name="Tunlid A."/>
            <person name="Henrissat B."/>
            <person name="Grigoriev I.V."/>
            <person name="Hibbett D.S."/>
            <person name="Martin F."/>
            <person name="Nordberg H.P."/>
            <person name="Cantor M.N."/>
            <person name="Hua S.X."/>
        </authorList>
    </citation>
    <scope>NUCLEOTIDE SEQUENCE [LARGE SCALE GENOMIC DNA]</scope>
    <source>
        <strain evidence="4 5">F 1598</strain>
    </source>
</reference>
<keyword evidence="5" id="KW-1185">Reference proteome</keyword>
<dbReference type="InterPro" id="IPR036249">
    <property type="entry name" value="Thioredoxin-like_sf"/>
</dbReference>
<evidence type="ECO:0008006" key="6">
    <source>
        <dbReference type="Google" id="ProtNLM"/>
    </source>
</evidence>
<dbReference type="AlphaFoldDB" id="A0A0C3F5U3"/>
<dbReference type="CDD" id="cd03181">
    <property type="entry name" value="GST_C_EF1Bgamma_like"/>
    <property type="match status" value="1"/>
</dbReference>
<dbReference type="PROSITE" id="PS50405">
    <property type="entry name" value="GST_CTER"/>
    <property type="match status" value="1"/>
</dbReference>
<dbReference type="SFLD" id="SFLDG00358">
    <property type="entry name" value="Main_(cytGST)"/>
    <property type="match status" value="1"/>
</dbReference>
<accession>A0A0C3F5U3</accession>
<dbReference type="InParanoid" id="A0A0C3F5U3"/>
<dbReference type="Pfam" id="PF02798">
    <property type="entry name" value="GST_N"/>
    <property type="match status" value="1"/>
</dbReference>
<comment type="similarity">
    <text evidence="1">Belongs to the GST superfamily.</text>
</comment>
<evidence type="ECO:0000259" key="2">
    <source>
        <dbReference type="PROSITE" id="PS50404"/>
    </source>
</evidence>
<sequence>MASIGSLYAPLGHLRARTVNSTVAYAGLKVDRPVYTHFQDNKKSDFLGNFPHGKIPAFRSNSGVSIVEGAAIARYFAALAPESGLLPKSLEDQALVDQWCHLIETEVFDNTLLTWFICQGKFGPYSKETHDIVTTRERRAIGTVNQHLEDKTYLVGDRITLADLTLASAMNFALAKTLDTEGRAKYPNVVKHFEMVSTEPSLKELFGKIEYAEKAIEYQSPN</sequence>
<dbReference type="PANTHER" id="PTHR43986">
    <property type="entry name" value="ELONGATION FACTOR 1-GAMMA"/>
    <property type="match status" value="1"/>
</dbReference>
<dbReference type="SUPFAM" id="SSF47616">
    <property type="entry name" value="GST C-terminal domain-like"/>
    <property type="match status" value="1"/>
</dbReference>
<dbReference type="Gene3D" id="1.20.1050.10">
    <property type="match status" value="1"/>
</dbReference>
<dbReference type="InterPro" id="IPR050802">
    <property type="entry name" value="EF-GSTs"/>
</dbReference>
<dbReference type="PROSITE" id="PS50404">
    <property type="entry name" value="GST_NTER"/>
    <property type="match status" value="1"/>
</dbReference>
<evidence type="ECO:0000313" key="5">
    <source>
        <dbReference type="Proteomes" id="UP000054166"/>
    </source>
</evidence>
<dbReference type="FunFam" id="1.20.1050.10:FF:000006">
    <property type="entry name" value="Elongation factor 1 gamma"/>
    <property type="match status" value="1"/>
</dbReference>
<evidence type="ECO:0000259" key="3">
    <source>
        <dbReference type="PROSITE" id="PS50405"/>
    </source>
</evidence>
<reference evidence="5" key="2">
    <citation type="submission" date="2015-01" db="EMBL/GenBank/DDBJ databases">
        <title>Evolutionary Origins and Diversification of the Mycorrhizal Mutualists.</title>
        <authorList>
            <consortium name="DOE Joint Genome Institute"/>
            <consortium name="Mycorrhizal Genomics Consortium"/>
            <person name="Kohler A."/>
            <person name="Kuo A."/>
            <person name="Nagy L.G."/>
            <person name="Floudas D."/>
            <person name="Copeland A."/>
            <person name="Barry K.W."/>
            <person name="Cichocki N."/>
            <person name="Veneault-Fourrey C."/>
            <person name="LaButti K."/>
            <person name="Lindquist E.A."/>
            <person name="Lipzen A."/>
            <person name="Lundell T."/>
            <person name="Morin E."/>
            <person name="Murat C."/>
            <person name="Riley R."/>
            <person name="Ohm R."/>
            <person name="Sun H."/>
            <person name="Tunlid A."/>
            <person name="Henrissat B."/>
            <person name="Grigoriev I.V."/>
            <person name="Hibbett D.S."/>
            <person name="Martin F."/>
        </authorList>
    </citation>
    <scope>NUCLEOTIDE SEQUENCE [LARGE SCALE GENOMIC DNA]</scope>
    <source>
        <strain evidence="5">F 1598</strain>
    </source>
</reference>
<protein>
    <recommendedName>
        <fullName evidence="6">GST C-terminal domain-containing protein</fullName>
    </recommendedName>
</protein>
<dbReference type="EMBL" id="KN833006">
    <property type="protein sequence ID" value="KIM80070.1"/>
    <property type="molecule type" value="Genomic_DNA"/>
</dbReference>
<dbReference type="Gene3D" id="3.40.30.10">
    <property type="entry name" value="Glutaredoxin"/>
    <property type="match status" value="1"/>
</dbReference>
<dbReference type="Proteomes" id="UP000054166">
    <property type="component" value="Unassembled WGS sequence"/>
</dbReference>
<dbReference type="InterPro" id="IPR004045">
    <property type="entry name" value="Glutathione_S-Trfase_N"/>
</dbReference>